<comment type="caution">
    <text evidence="1">The sequence shown here is derived from an EMBL/GenBank/DDBJ whole genome shotgun (WGS) entry which is preliminary data.</text>
</comment>
<reference evidence="1 2" key="1">
    <citation type="submission" date="2024-07" db="EMBL/GenBank/DDBJ databases">
        <title>Chromosome-level genome assembly of the water stick insect Ranatra chinensis (Heteroptera: Nepidae).</title>
        <authorList>
            <person name="Liu X."/>
        </authorList>
    </citation>
    <scope>NUCLEOTIDE SEQUENCE [LARGE SCALE GENOMIC DNA]</scope>
    <source>
        <strain evidence="1">Cailab_2021Rc</strain>
        <tissue evidence="1">Muscle</tissue>
    </source>
</reference>
<organism evidence="1 2">
    <name type="scientific">Ranatra chinensis</name>
    <dbReference type="NCBI Taxonomy" id="642074"/>
    <lineage>
        <taxon>Eukaryota</taxon>
        <taxon>Metazoa</taxon>
        <taxon>Ecdysozoa</taxon>
        <taxon>Arthropoda</taxon>
        <taxon>Hexapoda</taxon>
        <taxon>Insecta</taxon>
        <taxon>Pterygota</taxon>
        <taxon>Neoptera</taxon>
        <taxon>Paraneoptera</taxon>
        <taxon>Hemiptera</taxon>
        <taxon>Heteroptera</taxon>
        <taxon>Panheteroptera</taxon>
        <taxon>Nepomorpha</taxon>
        <taxon>Nepidae</taxon>
        <taxon>Ranatrinae</taxon>
        <taxon>Ranatra</taxon>
    </lineage>
</organism>
<keyword evidence="2" id="KW-1185">Reference proteome</keyword>
<dbReference type="AlphaFoldDB" id="A0ABD0ZAW1"/>
<sequence>MLNAPRGLSSRLLNEKGSSLGAPEYVLLVSAADEAFRSVFFRWTVRKVPESLRGSSPHRSWSFRTTRRLVPQVILIQTYCCYIPSLRLQRLPEVNCATMNFYTSLMLIMLAAGVSKSYVIPQYLSSDGEYLIPFGESESHFDESILLRERRSPQGNIDFSAGMGPGRTGSAGLGYDHQVWKGRGGESLHLGGTYMGDFGNGKPRHNFGVGGTFKF</sequence>
<protein>
    <submittedName>
        <fullName evidence="1">Uncharacterized protein</fullName>
    </submittedName>
</protein>
<accession>A0ABD0ZAW1</accession>
<dbReference type="EMBL" id="JBFDAA010000002">
    <property type="protein sequence ID" value="KAL1139393.1"/>
    <property type="molecule type" value="Genomic_DNA"/>
</dbReference>
<evidence type="ECO:0000313" key="1">
    <source>
        <dbReference type="EMBL" id="KAL1139393.1"/>
    </source>
</evidence>
<gene>
    <name evidence="1" type="ORF">AAG570_006377</name>
</gene>
<evidence type="ECO:0000313" key="2">
    <source>
        <dbReference type="Proteomes" id="UP001558652"/>
    </source>
</evidence>
<name>A0ABD0ZAW1_9HEMI</name>
<proteinExistence type="predicted"/>
<dbReference type="Proteomes" id="UP001558652">
    <property type="component" value="Unassembled WGS sequence"/>
</dbReference>